<dbReference type="EMBL" id="JACOOR010000005">
    <property type="protein sequence ID" value="MBC5660195.1"/>
    <property type="molecule type" value="Genomic_DNA"/>
</dbReference>
<keyword evidence="3" id="KW-0173">Coenzyme A biosynthesis</keyword>
<evidence type="ECO:0000256" key="2">
    <source>
        <dbReference type="ARBA" id="ARBA00022840"/>
    </source>
</evidence>
<dbReference type="PANTHER" id="PTHR10695:SF46">
    <property type="entry name" value="BIFUNCTIONAL COENZYME A SYNTHASE-RELATED"/>
    <property type="match status" value="1"/>
</dbReference>
<gene>
    <name evidence="3" type="primary">coaE</name>
    <name evidence="5" type="ORF">H8S44_10465</name>
</gene>
<keyword evidence="1 3" id="KW-0547">Nucleotide-binding</keyword>
<dbReference type="RefSeq" id="WP_186873630.1">
    <property type="nucleotide sequence ID" value="NZ_JACOOR010000005.1"/>
</dbReference>
<keyword evidence="6" id="KW-1185">Reference proteome</keyword>
<comment type="subcellular location">
    <subcellularLocation>
        <location evidence="3">Cytoplasm</location>
    </subcellularLocation>
</comment>
<evidence type="ECO:0000313" key="5">
    <source>
        <dbReference type="EMBL" id="MBC5660195.1"/>
    </source>
</evidence>
<comment type="pathway">
    <text evidence="3">Cofactor biosynthesis; coenzyme A biosynthesis; CoA from (R)-pantothenate: step 5/5.</text>
</comment>
<name>A0A923LCQ4_9FIRM</name>
<evidence type="ECO:0000256" key="3">
    <source>
        <dbReference type="HAMAP-Rule" id="MF_00376"/>
    </source>
</evidence>
<keyword evidence="3" id="KW-0963">Cytoplasm</keyword>
<dbReference type="InterPro" id="IPR001977">
    <property type="entry name" value="Depp_CoAkinase"/>
</dbReference>
<protein>
    <recommendedName>
        <fullName evidence="3 4">Dephospho-CoA kinase</fullName>
        <ecNumber evidence="3 4">2.7.1.24</ecNumber>
    </recommendedName>
    <alternativeName>
        <fullName evidence="3">Dephosphocoenzyme A kinase</fullName>
    </alternativeName>
</protein>
<keyword evidence="2 3" id="KW-0067">ATP-binding</keyword>
<sequence length="210" mass="23769">MRGKEAAGVKVIGITGGVGAGKSAVLKYLAEKPGVRVVEADEVGHLLMEPGTECFCRIREHFGEGVIREDGTLDRAAVAKIVFSDEKELAWQSGLMHPAVKQWIREAIEEERTKGNCRLFVVEAALLIEDHYEEICSEFWYIAAEKEVRRARLKETRGYSDEKIDAIFANQKPDEEYRKHCARVIENNGTKEEVYGQIDRLLEEKGETDR</sequence>
<comment type="similarity">
    <text evidence="3">Belongs to the CoaE family.</text>
</comment>
<dbReference type="HAMAP" id="MF_00376">
    <property type="entry name" value="Dephospho_CoA_kinase"/>
    <property type="match status" value="1"/>
</dbReference>
<keyword evidence="3 5" id="KW-0418">Kinase</keyword>
<dbReference type="PROSITE" id="PS51219">
    <property type="entry name" value="DPCK"/>
    <property type="match status" value="1"/>
</dbReference>
<dbReference type="InterPro" id="IPR027417">
    <property type="entry name" value="P-loop_NTPase"/>
</dbReference>
<dbReference type="GO" id="GO:0004140">
    <property type="term" value="F:dephospho-CoA kinase activity"/>
    <property type="evidence" value="ECO:0007669"/>
    <property type="project" value="UniProtKB-UniRule"/>
</dbReference>
<organism evidence="5 6">
    <name type="scientific">Anaerosacchariphilus hominis</name>
    <dbReference type="NCBI Taxonomy" id="2763017"/>
    <lineage>
        <taxon>Bacteria</taxon>
        <taxon>Bacillati</taxon>
        <taxon>Bacillota</taxon>
        <taxon>Clostridia</taxon>
        <taxon>Lachnospirales</taxon>
        <taxon>Lachnospiraceae</taxon>
        <taxon>Anaerosacchariphilus</taxon>
    </lineage>
</organism>
<dbReference type="EC" id="2.7.1.24" evidence="3 4"/>
<evidence type="ECO:0000256" key="4">
    <source>
        <dbReference type="NCBIfam" id="TIGR00152"/>
    </source>
</evidence>
<dbReference type="CDD" id="cd02022">
    <property type="entry name" value="DPCK"/>
    <property type="match status" value="1"/>
</dbReference>
<dbReference type="SUPFAM" id="SSF52540">
    <property type="entry name" value="P-loop containing nucleoside triphosphate hydrolases"/>
    <property type="match status" value="1"/>
</dbReference>
<feature type="binding site" evidence="3">
    <location>
        <begin position="19"/>
        <end position="24"/>
    </location>
    <ligand>
        <name>ATP</name>
        <dbReference type="ChEBI" id="CHEBI:30616"/>
    </ligand>
</feature>
<reference evidence="5" key="1">
    <citation type="submission" date="2020-08" db="EMBL/GenBank/DDBJ databases">
        <title>Genome public.</title>
        <authorList>
            <person name="Liu C."/>
            <person name="Sun Q."/>
        </authorList>
    </citation>
    <scope>NUCLEOTIDE SEQUENCE</scope>
    <source>
        <strain evidence="5">NSJ-68</strain>
    </source>
</reference>
<dbReference type="NCBIfam" id="TIGR00152">
    <property type="entry name" value="dephospho-CoA kinase"/>
    <property type="match status" value="1"/>
</dbReference>
<accession>A0A923LCQ4</accession>
<dbReference type="Gene3D" id="3.40.50.300">
    <property type="entry name" value="P-loop containing nucleotide triphosphate hydrolases"/>
    <property type="match status" value="1"/>
</dbReference>
<keyword evidence="3 5" id="KW-0808">Transferase</keyword>
<comment type="caution">
    <text evidence="5">The sequence shown here is derived from an EMBL/GenBank/DDBJ whole genome shotgun (WGS) entry which is preliminary data.</text>
</comment>
<evidence type="ECO:0000256" key="1">
    <source>
        <dbReference type="ARBA" id="ARBA00022741"/>
    </source>
</evidence>
<dbReference type="AlphaFoldDB" id="A0A923LCQ4"/>
<evidence type="ECO:0000313" key="6">
    <source>
        <dbReference type="Proteomes" id="UP000649345"/>
    </source>
</evidence>
<dbReference type="Proteomes" id="UP000649345">
    <property type="component" value="Unassembled WGS sequence"/>
</dbReference>
<dbReference type="GO" id="GO:0015937">
    <property type="term" value="P:coenzyme A biosynthetic process"/>
    <property type="evidence" value="ECO:0007669"/>
    <property type="project" value="UniProtKB-UniRule"/>
</dbReference>
<dbReference type="GO" id="GO:0005524">
    <property type="term" value="F:ATP binding"/>
    <property type="evidence" value="ECO:0007669"/>
    <property type="project" value="UniProtKB-UniRule"/>
</dbReference>
<dbReference type="Pfam" id="PF01121">
    <property type="entry name" value="CoaE"/>
    <property type="match status" value="1"/>
</dbReference>
<dbReference type="GO" id="GO:0005737">
    <property type="term" value="C:cytoplasm"/>
    <property type="evidence" value="ECO:0007669"/>
    <property type="project" value="UniProtKB-SubCell"/>
</dbReference>
<comment type="function">
    <text evidence="3">Catalyzes the phosphorylation of the 3'-hydroxyl group of dephosphocoenzyme A to form coenzyme A.</text>
</comment>
<proteinExistence type="inferred from homology"/>
<dbReference type="PANTHER" id="PTHR10695">
    <property type="entry name" value="DEPHOSPHO-COA KINASE-RELATED"/>
    <property type="match status" value="1"/>
</dbReference>
<comment type="catalytic activity">
    <reaction evidence="3">
        <text>3'-dephospho-CoA + ATP = ADP + CoA + H(+)</text>
        <dbReference type="Rhea" id="RHEA:18245"/>
        <dbReference type="ChEBI" id="CHEBI:15378"/>
        <dbReference type="ChEBI" id="CHEBI:30616"/>
        <dbReference type="ChEBI" id="CHEBI:57287"/>
        <dbReference type="ChEBI" id="CHEBI:57328"/>
        <dbReference type="ChEBI" id="CHEBI:456216"/>
        <dbReference type="EC" id="2.7.1.24"/>
    </reaction>
</comment>